<dbReference type="GO" id="GO:0020037">
    <property type="term" value="F:heme binding"/>
    <property type="evidence" value="ECO:0007669"/>
    <property type="project" value="InterPro"/>
</dbReference>
<dbReference type="PIRSF" id="PIRSF000006">
    <property type="entry name" value="Cbb3-Cox_fixP"/>
    <property type="match status" value="1"/>
</dbReference>
<comment type="function">
    <text evidence="19">C-type cytochrome. Part of the cbb3-type cytochrome c oxidase complex.</text>
</comment>
<evidence type="ECO:0000256" key="5">
    <source>
        <dbReference type="ARBA" id="ARBA00022475"/>
    </source>
</evidence>
<evidence type="ECO:0000256" key="16">
    <source>
        <dbReference type="ARBA" id="ARBA00023004"/>
    </source>
</evidence>
<feature type="transmembrane region" description="Helical" evidence="22">
    <location>
        <begin position="63"/>
        <end position="82"/>
    </location>
</feature>
<dbReference type="GO" id="GO:0009055">
    <property type="term" value="F:electron transfer activity"/>
    <property type="evidence" value="ECO:0007669"/>
    <property type="project" value="InterPro"/>
</dbReference>
<comment type="subunit">
    <text evidence="19">Component of the cbb3-type cytochrome c oxidase.</text>
</comment>
<organism evidence="24 25">
    <name type="scientific">Marinihelvus fidelis</name>
    <dbReference type="NCBI Taxonomy" id="2613842"/>
    <lineage>
        <taxon>Bacteria</taxon>
        <taxon>Pseudomonadati</taxon>
        <taxon>Pseudomonadota</taxon>
        <taxon>Gammaproteobacteria</taxon>
        <taxon>Chromatiales</taxon>
        <taxon>Wenzhouxiangellaceae</taxon>
        <taxon>Marinihelvus</taxon>
    </lineage>
</organism>
<dbReference type="InterPro" id="IPR036909">
    <property type="entry name" value="Cyt_c-like_dom_sf"/>
</dbReference>
<keyword evidence="5 19" id="KW-1003">Cell membrane</keyword>
<dbReference type="GO" id="GO:0006119">
    <property type="term" value="P:oxidative phosphorylation"/>
    <property type="evidence" value="ECO:0007669"/>
    <property type="project" value="UniProtKB-UniPathway"/>
</dbReference>
<keyword evidence="8 19" id="KW-0679">Respiratory chain</keyword>
<keyword evidence="6 19" id="KW-0997">Cell inner membrane</keyword>
<comment type="subcellular location">
    <subcellularLocation>
        <location evidence="1 19">Cell inner membrane</location>
    </subcellularLocation>
</comment>
<comment type="cofactor">
    <cofactor evidence="19 21">
        <name>heme c</name>
        <dbReference type="ChEBI" id="CHEBI:61717"/>
    </cofactor>
    <text evidence="19 21">Binds 2 heme C groups per subunit.</text>
</comment>
<dbReference type="EMBL" id="VYXP01000003">
    <property type="protein sequence ID" value="KAA9132576.1"/>
    <property type="molecule type" value="Genomic_DNA"/>
</dbReference>
<keyword evidence="25" id="KW-1185">Reference proteome</keyword>
<feature type="binding site" description="axial binding residue" evidence="20">
    <location>
        <position position="234"/>
    </location>
    <ligand>
        <name>heme c</name>
        <dbReference type="ChEBI" id="CHEBI:61717"/>
        <label>2</label>
    </ligand>
    <ligandPart>
        <name>Fe</name>
        <dbReference type="ChEBI" id="CHEBI:18248"/>
    </ligandPart>
</feature>
<feature type="binding site" description="covalent" evidence="21">
    <location>
        <position position="147"/>
    </location>
    <ligand>
        <name>heme c</name>
        <dbReference type="ChEBI" id="CHEBI:61717"/>
        <label>1</label>
    </ligand>
</feature>
<dbReference type="GO" id="GO:0016491">
    <property type="term" value="F:oxidoreductase activity"/>
    <property type="evidence" value="ECO:0007669"/>
    <property type="project" value="UniProtKB-KW"/>
</dbReference>
<keyword evidence="12 19" id="KW-0375">Hydrogen ion transport</keyword>
<dbReference type="InterPro" id="IPR004678">
    <property type="entry name" value="Cyt_c_oxidase_cbb3_su3"/>
</dbReference>
<dbReference type="Pfam" id="PF14715">
    <property type="entry name" value="FixP_N"/>
    <property type="match status" value="1"/>
</dbReference>
<evidence type="ECO:0000313" key="25">
    <source>
        <dbReference type="Proteomes" id="UP000325372"/>
    </source>
</evidence>
<evidence type="ECO:0000256" key="3">
    <source>
        <dbReference type="ARBA" id="ARBA00006113"/>
    </source>
</evidence>
<dbReference type="Pfam" id="PF13442">
    <property type="entry name" value="Cytochrome_CBB3"/>
    <property type="match status" value="2"/>
</dbReference>
<evidence type="ECO:0000256" key="12">
    <source>
        <dbReference type="ARBA" id="ARBA00022781"/>
    </source>
</evidence>
<evidence type="ECO:0000256" key="7">
    <source>
        <dbReference type="ARBA" id="ARBA00022617"/>
    </source>
</evidence>
<comment type="similarity">
    <text evidence="3 19">Belongs to the CcoP / FixP family.</text>
</comment>
<keyword evidence="7 19" id="KW-0349">Heme</keyword>
<keyword evidence="11" id="KW-0677">Repeat</keyword>
<feature type="binding site" description="covalent" evidence="21">
    <location>
        <position position="230"/>
    </location>
    <ligand>
        <name>heme c</name>
        <dbReference type="ChEBI" id="CHEBI:61717"/>
        <label>2</label>
    </ligand>
</feature>
<dbReference type="PANTHER" id="PTHR33751:SF1">
    <property type="entry name" value="CBB3-TYPE CYTOCHROME C OXIDASE SUBUNIT FIXP"/>
    <property type="match status" value="1"/>
</dbReference>
<evidence type="ECO:0000256" key="17">
    <source>
        <dbReference type="ARBA" id="ARBA00023065"/>
    </source>
</evidence>
<feature type="binding site" description="axial binding residue" evidence="20">
    <location>
        <position position="148"/>
    </location>
    <ligand>
        <name>heme c</name>
        <dbReference type="ChEBI" id="CHEBI:61717"/>
        <label>1</label>
    </ligand>
    <ligandPart>
        <name>Fe</name>
        <dbReference type="ChEBI" id="CHEBI:18248"/>
    </ligandPart>
</feature>
<dbReference type="InterPro" id="IPR032858">
    <property type="entry name" value="CcoP_N"/>
</dbReference>
<keyword evidence="18 19" id="KW-0472">Membrane</keyword>
<evidence type="ECO:0000256" key="15">
    <source>
        <dbReference type="ARBA" id="ARBA00023002"/>
    </source>
</evidence>
<feature type="binding site" description="axial binding residue" evidence="20">
    <location>
        <position position="275"/>
    </location>
    <ligand>
        <name>heme c</name>
        <dbReference type="ChEBI" id="CHEBI:61717"/>
        <label>1</label>
    </ligand>
    <ligandPart>
        <name>Fe</name>
        <dbReference type="ChEBI" id="CHEBI:18248"/>
    </ligandPart>
</feature>
<evidence type="ECO:0000256" key="6">
    <source>
        <dbReference type="ARBA" id="ARBA00022519"/>
    </source>
</evidence>
<dbReference type="SUPFAM" id="SSF46626">
    <property type="entry name" value="Cytochrome c"/>
    <property type="match status" value="2"/>
</dbReference>
<evidence type="ECO:0000256" key="18">
    <source>
        <dbReference type="ARBA" id="ARBA00023136"/>
    </source>
</evidence>
<keyword evidence="13 19" id="KW-0249">Electron transport</keyword>
<gene>
    <name evidence="24" type="primary">ccoP</name>
    <name evidence="24" type="ORF">F3N42_04980</name>
</gene>
<feature type="domain" description="Cytochrome c" evidence="23">
    <location>
        <begin position="131"/>
        <end position="210"/>
    </location>
</feature>
<evidence type="ECO:0000256" key="2">
    <source>
        <dbReference type="ARBA" id="ARBA00004673"/>
    </source>
</evidence>
<keyword evidence="15 19" id="KW-0560">Oxidoreductase</keyword>
<feature type="binding site" description="axial binding residue" evidence="20">
    <location>
        <position position="187"/>
    </location>
    <ligand>
        <name>heme c</name>
        <dbReference type="ChEBI" id="CHEBI:61717"/>
        <label>2</label>
    </ligand>
    <ligandPart>
        <name>Fe</name>
        <dbReference type="ChEBI" id="CHEBI:18248"/>
    </ligandPart>
</feature>
<evidence type="ECO:0000256" key="11">
    <source>
        <dbReference type="ARBA" id="ARBA00022737"/>
    </source>
</evidence>
<dbReference type="GO" id="GO:0005886">
    <property type="term" value="C:plasma membrane"/>
    <property type="evidence" value="ECO:0007669"/>
    <property type="project" value="UniProtKB-SubCell"/>
</dbReference>
<evidence type="ECO:0000313" key="24">
    <source>
        <dbReference type="EMBL" id="KAA9132576.1"/>
    </source>
</evidence>
<evidence type="ECO:0000256" key="1">
    <source>
        <dbReference type="ARBA" id="ARBA00004533"/>
    </source>
</evidence>
<evidence type="ECO:0000256" key="4">
    <source>
        <dbReference type="ARBA" id="ARBA00022448"/>
    </source>
</evidence>
<dbReference type="Gene3D" id="1.10.760.10">
    <property type="entry name" value="Cytochrome c-like domain"/>
    <property type="match status" value="2"/>
</dbReference>
<dbReference type="NCBIfam" id="TIGR00782">
    <property type="entry name" value="ccoP"/>
    <property type="match status" value="1"/>
</dbReference>
<comment type="caution">
    <text evidence="24">The sequence shown here is derived from an EMBL/GenBank/DDBJ whole genome shotgun (WGS) entry which is preliminary data.</text>
</comment>
<dbReference type="RefSeq" id="WP_150863285.1">
    <property type="nucleotide sequence ID" value="NZ_VYXP01000003.1"/>
</dbReference>
<keyword evidence="14 22" id="KW-1133">Transmembrane helix</keyword>
<evidence type="ECO:0000256" key="8">
    <source>
        <dbReference type="ARBA" id="ARBA00022660"/>
    </source>
</evidence>
<keyword evidence="16 19" id="KW-0408">Iron</keyword>
<dbReference type="GO" id="GO:1902600">
    <property type="term" value="P:proton transmembrane transport"/>
    <property type="evidence" value="ECO:0007669"/>
    <property type="project" value="UniProtKB-KW"/>
</dbReference>
<dbReference type="InterPro" id="IPR050597">
    <property type="entry name" value="Cytochrome_c_Oxidase_Subunit"/>
</dbReference>
<evidence type="ECO:0000256" key="9">
    <source>
        <dbReference type="ARBA" id="ARBA00022692"/>
    </source>
</evidence>
<evidence type="ECO:0000256" key="20">
    <source>
        <dbReference type="PIRSR" id="PIRSR000006-1"/>
    </source>
</evidence>
<feature type="transmembrane region" description="Helical" evidence="22">
    <location>
        <begin position="6"/>
        <end position="27"/>
    </location>
</feature>
<dbReference type="AlphaFoldDB" id="A0A5N0TFC3"/>
<reference evidence="24 25" key="1">
    <citation type="submission" date="2019-09" db="EMBL/GenBank/DDBJ databases">
        <title>Wenzhouxiangella sp. Genome sequencing and assembly.</title>
        <authorList>
            <person name="Zhang R."/>
        </authorList>
    </citation>
    <scope>NUCLEOTIDE SEQUENCE [LARGE SCALE GENOMIC DNA]</scope>
    <source>
        <strain evidence="24 25">W260</strain>
    </source>
</reference>
<proteinExistence type="inferred from homology"/>
<dbReference type="InterPro" id="IPR038414">
    <property type="entry name" value="CcoP_N_sf"/>
</dbReference>
<comment type="pathway">
    <text evidence="2 19">Energy metabolism; oxidative phosphorylation.</text>
</comment>
<feature type="binding site" description="covalent" evidence="21">
    <location>
        <position position="144"/>
    </location>
    <ligand>
        <name>heme c</name>
        <dbReference type="ChEBI" id="CHEBI:61717"/>
        <label>1</label>
    </ligand>
</feature>
<feature type="domain" description="Cytochrome c" evidence="23">
    <location>
        <begin position="217"/>
        <end position="298"/>
    </location>
</feature>
<dbReference type="Proteomes" id="UP000325372">
    <property type="component" value="Unassembled WGS sequence"/>
</dbReference>
<evidence type="ECO:0000259" key="23">
    <source>
        <dbReference type="PROSITE" id="PS51007"/>
    </source>
</evidence>
<evidence type="ECO:0000256" key="22">
    <source>
        <dbReference type="SAM" id="Phobius"/>
    </source>
</evidence>
<evidence type="ECO:0000256" key="14">
    <source>
        <dbReference type="ARBA" id="ARBA00022989"/>
    </source>
</evidence>
<sequence>MNQLTSFWSIFVIIVSIGSILACWWLLHWTKGISDRDDDGDIHDTGHVWDHDIRELNHPLPRWWLHLFNITIIFALVYLVLYPGLGNLSGLLGWTQVQRYEEQVEKANAATAEVLARYEGMTPAELVGDPQAMETGRRLFGNYCAMCHGSDGGGGPGFPNLADDYWQWGEGYDSILTAINQGRQAAMPPLGAAMDYPQLFALAQYVRSLSGLDHEAAQAQKGQQDYAMLCVACHGVEGHGMPALGAPSLVDDEWLYGNSVDDIVFSVQHGRNGRMPAHESLMSEPQRRILAAYVLGLSGNSD</sequence>
<keyword evidence="17 19" id="KW-0406">Ion transport</keyword>
<dbReference type="UniPathway" id="UPA00705"/>
<dbReference type="InterPro" id="IPR009056">
    <property type="entry name" value="Cyt_c-like_dom"/>
</dbReference>
<keyword evidence="4 19" id="KW-0813">Transport</keyword>
<keyword evidence="10 19" id="KW-0479">Metal-binding</keyword>
<dbReference type="Gene3D" id="6.10.280.130">
    <property type="match status" value="1"/>
</dbReference>
<feature type="binding site" description="covalent" evidence="21">
    <location>
        <position position="233"/>
    </location>
    <ligand>
        <name>heme c</name>
        <dbReference type="ChEBI" id="CHEBI:61717"/>
        <label>2</label>
    </ligand>
</feature>
<evidence type="ECO:0000256" key="19">
    <source>
        <dbReference type="PIRNR" id="PIRNR000006"/>
    </source>
</evidence>
<protein>
    <recommendedName>
        <fullName evidence="19">Cbb3-type cytochrome c oxidase subunit</fullName>
    </recommendedName>
</protein>
<dbReference type="PROSITE" id="PS51007">
    <property type="entry name" value="CYTC"/>
    <property type="match status" value="2"/>
</dbReference>
<dbReference type="PANTHER" id="PTHR33751">
    <property type="entry name" value="CBB3-TYPE CYTOCHROME C OXIDASE SUBUNIT FIXP"/>
    <property type="match status" value="1"/>
</dbReference>
<evidence type="ECO:0000256" key="13">
    <source>
        <dbReference type="ARBA" id="ARBA00022982"/>
    </source>
</evidence>
<evidence type="ECO:0000256" key="21">
    <source>
        <dbReference type="PIRSR" id="PIRSR000006-2"/>
    </source>
</evidence>
<dbReference type="GO" id="GO:0046872">
    <property type="term" value="F:metal ion binding"/>
    <property type="evidence" value="ECO:0007669"/>
    <property type="project" value="UniProtKB-KW"/>
</dbReference>
<evidence type="ECO:0000256" key="10">
    <source>
        <dbReference type="ARBA" id="ARBA00022723"/>
    </source>
</evidence>
<name>A0A5N0TFC3_9GAMM</name>
<accession>A0A5N0TFC3</accession>
<keyword evidence="9 22" id="KW-0812">Transmembrane</keyword>